<feature type="transmembrane region" description="Helical" evidence="1">
    <location>
        <begin position="20"/>
        <end position="37"/>
    </location>
</feature>
<feature type="transmembrane region" description="Helical" evidence="1">
    <location>
        <begin position="213"/>
        <end position="235"/>
    </location>
</feature>
<feature type="transmembrane region" description="Helical" evidence="1">
    <location>
        <begin position="255"/>
        <end position="279"/>
    </location>
</feature>
<comment type="caution">
    <text evidence="2">The sequence shown here is derived from an EMBL/GenBank/DDBJ whole genome shotgun (WGS) entry which is preliminary data.</text>
</comment>
<keyword evidence="3" id="KW-1185">Reference proteome</keyword>
<keyword evidence="1" id="KW-1133">Transmembrane helix</keyword>
<evidence type="ECO:0000313" key="2">
    <source>
        <dbReference type="EMBL" id="ROT72421.1"/>
    </source>
</evidence>
<reference evidence="2 3" key="1">
    <citation type="submission" date="2018-04" db="EMBL/GenBank/DDBJ databases">
        <authorList>
            <person name="Zhang X."/>
            <person name="Yuan J."/>
            <person name="Li F."/>
            <person name="Xiang J."/>
        </authorList>
    </citation>
    <scope>NUCLEOTIDE SEQUENCE [LARGE SCALE GENOMIC DNA]</scope>
    <source>
        <tissue evidence="2">Muscle</tissue>
    </source>
</reference>
<feature type="transmembrane region" description="Helical" evidence="1">
    <location>
        <begin position="157"/>
        <end position="179"/>
    </location>
</feature>
<keyword evidence="1" id="KW-0812">Transmembrane</keyword>
<accession>A0A3R7M466</accession>
<reference evidence="2 3" key="2">
    <citation type="submission" date="2019-01" db="EMBL/GenBank/DDBJ databases">
        <title>The decoding of complex shrimp genome reveals the adaptation for benthos swimmer, frequently molting mechanism and breeding impact on genome.</title>
        <authorList>
            <person name="Sun Y."/>
            <person name="Gao Y."/>
            <person name="Yu Y."/>
        </authorList>
    </citation>
    <scope>NUCLEOTIDE SEQUENCE [LARGE SCALE GENOMIC DNA]</scope>
    <source>
        <tissue evidence="2">Muscle</tissue>
    </source>
</reference>
<dbReference type="Proteomes" id="UP000283509">
    <property type="component" value="Unassembled WGS sequence"/>
</dbReference>
<sequence>MMFPLGGCPLIVRFFFSRSILRLSYCLLNALLLFSISDLPPSPCFFLSPSPPAFSCLHIAPISLFLHFPSLLPHLPLPLLASFRLFLSSFQWLFYFLLLSQHARIFLSFFSLPPSFVAPLCSRVRLLLPLFISTFLQSIPPSPSFTASSHTNVLISLLSWLPFLLLSLIFLALSSLFLLLPFPCLSLFSLSYLSLPLILPFPIFLSSLPALDLFFLPTFSYFSPLFHFLPLPFLFSVGPSFLPPFSPSTISILALSSFVLFLPLPALIGVNALSSLAVFPCSPRPRRLSHLIYFSPFAPLTLLFLRYSSPLSLPSLPPLPVLVLPPLLCVLMGPVPSRSELLRVACPPSSSRLSYPSSCSSLILHLFPRPSLPPCSYGPRHSPPPPPFLAVPASPSLSPSLSSFLLYQIPTQAR</sequence>
<proteinExistence type="predicted"/>
<dbReference type="AlphaFoldDB" id="A0A3R7M466"/>
<feature type="transmembrane region" description="Helical" evidence="1">
    <location>
        <begin position="185"/>
        <end position="206"/>
    </location>
</feature>
<gene>
    <name evidence="2" type="ORF">C7M84_009186</name>
</gene>
<organism evidence="2 3">
    <name type="scientific">Penaeus vannamei</name>
    <name type="common">Whiteleg shrimp</name>
    <name type="synonym">Litopenaeus vannamei</name>
    <dbReference type="NCBI Taxonomy" id="6689"/>
    <lineage>
        <taxon>Eukaryota</taxon>
        <taxon>Metazoa</taxon>
        <taxon>Ecdysozoa</taxon>
        <taxon>Arthropoda</taxon>
        <taxon>Crustacea</taxon>
        <taxon>Multicrustacea</taxon>
        <taxon>Malacostraca</taxon>
        <taxon>Eumalacostraca</taxon>
        <taxon>Eucarida</taxon>
        <taxon>Decapoda</taxon>
        <taxon>Dendrobranchiata</taxon>
        <taxon>Penaeoidea</taxon>
        <taxon>Penaeidae</taxon>
        <taxon>Penaeus</taxon>
    </lineage>
</organism>
<feature type="transmembrane region" description="Helical" evidence="1">
    <location>
        <begin position="116"/>
        <end position="136"/>
    </location>
</feature>
<evidence type="ECO:0000313" key="3">
    <source>
        <dbReference type="Proteomes" id="UP000283509"/>
    </source>
</evidence>
<evidence type="ECO:0000256" key="1">
    <source>
        <dbReference type="SAM" id="Phobius"/>
    </source>
</evidence>
<keyword evidence="1" id="KW-0472">Membrane</keyword>
<protein>
    <submittedName>
        <fullName evidence="2">Uncharacterized protein</fullName>
    </submittedName>
</protein>
<dbReference type="EMBL" id="QCYY01002158">
    <property type="protein sequence ID" value="ROT72421.1"/>
    <property type="molecule type" value="Genomic_DNA"/>
</dbReference>
<name>A0A3R7M466_PENVA</name>